<dbReference type="OrthoDB" id="1448772at2"/>
<evidence type="ECO:0008006" key="3">
    <source>
        <dbReference type="Google" id="ProtNLM"/>
    </source>
</evidence>
<evidence type="ECO:0000313" key="1">
    <source>
        <dbReference type="EMBL" id="PQV51119.1"/>
    </source>
</evidence>
<proteinExistence type="predicted"/>
<reference evidence="1 2" key="1">
    <citation type="submission" date="2018-02" db="EMBL/GenBank/DDBJ databases">
        <title>Genomic Encyclopedia of Archaeal and Bacterial Type Strains, Phase II (KMG-II): from individual species to whole genera.</title>
        <authorList>
            <person name="Goeker M."/>
        </authorList>
    </citation>
    <scope>NUCLEOTIDE SEQUENCE [LARGE SCALE GENOMIC DNA]</scope>
    <source>
        <strain evidence="1 2">DSM 21165</strain>
    </source>
</reference>
<dbReference type="AlphaFoldDB" id="A0A362X3Y1"/>
<organism evidence="1 2">
    <name type="scientific">Jejuia pallidilutea</name>
    <dbReference type="NCBI Taxonomy" id="504487"/>
    <lineage>
        <taxon>Bacteria</taxon>
        <taxon>Pseudomonadati</taxon>
        <taxon>Bacteroidota</taxon>
        <taxon>Flavobacteriia</taxon>
        <taxon>Flavobacteriales</taxon>
        <taxon>Flavobacteriaceae</taxon>
        <taxon>Jejuia</taxon>
    </lineage>
</organism>
<gene>
    <name evidence="1" type="ORF">CLV33_10139</name>
</gene>
<dbReference type="RefSeq" id="WP_042244876.1">
    <property type="nucleotide sequence ID" value="NZ_BBNR01000016.1"/>
</dbReference>
<evidence type="ECO:0000313" key="2">
    <source>
        <dbReference type="Proteomes" id="UP000251545"/>
    </source>
</evidence>
<dbReference type="EMBL" id="PVEO01000001">
    <property type="protein sequence ID" value="PQV51119.1"/>
    <property type="molecule type" value="Genomic_DNA"/>
</dbReference>
<accession>A0A362X3Y1</accession>
<comment type="caution">
    <text evidence="1">The sequence shown here is derived from an EMBL/GenBank/DDBJ whole genome shotgun (WGS) entry which is preliminary data.</text>
</comment>
<dbReference type="Proteomes" id="UP000251545">
    <property type="component" value="Unassembled WGS sequence"/>
</dbReference>
<name>A0A362X3Y1_9FLAO</name>
<protein>
    <recommendedName>
        <fullName evidence="3">Lipocalin-like domain-containing protein</fullName>
    </recommendedName>
</protein>
<sequence>MKKTSHIIWVIIALVILFNCSKKNDDQLDMENNCPAINISTPDILGDWIFTGTERNGQLIIEGCDERTKLTVTNTQFIWDNYSGTSCGILTVIPTCYSIENDTVYYFDDLGEKTGFYQTIKVLNNKTLILENPSSSNIIATENYERL</sequence>